<name>A0A1Y5PBH4_9MICO</name>
<evidence type="ECO:0000313" key="1">
    <source>
        <dbReference type="EMBL" id="SBS74689.1"/>
    </source>
</evidence>
<accession>A0A1Y5PBH4</accession>
<dbReference type="RefSeq" id="WP_295577773.1">
    <property type="nucleotide sequence ID" value="NZ_FLQR01000011.1"/>
</dbReference>
<organism evidence="1">
    <name type="scientific">uncultured Microbacterium sp</name>
    <dbReference type="NCBI Taxonomy" id="191216"/>
    <lineage>
        <taxon>Bacteria</taxon>
        <taxon>Bacillati</taxon>
        <taxon>Actinomycetota</taxon>
        <taxon>Actinomycetes</taxon>
        <taxon>Micrococcales</taxon>
        <taxon>Microbacteriaceae</taxon>
        <taxon>Microbacterium</taxon>
        <taxon>environmental samples</taxon>
    </lineage>
</organism>
<dbReference type="EMBL" id="FLQR01000011">
    <property type="protein sequence ID" value="SBS74689.1"/>
    <property type="molecule type" value="Genomic_DNA"/>
</dbReference>
<dbReference type="AlphaFoldDB" id="A0A1Y5PBH4"/>
<sequence>MRLSEFHRAVEDEFGARGATLVDDLSLVALENRTPREALKDGVPARDVWLALCGEMDVPAARRHGVGRLDPRGR</sequence>
<dbReference type="InterPro" id="IPR021408">
    <property type="entry name" value="DUF3046"/>
</dbReference>
<dbReference type="Pfam" id="PF11248">
    <property type="entry name" value="DUF3046"/>
    <property type="match status" value="1"/>
</dbReference>
<proteinExistence type="predicted"/>
<evidence type="ECO:0008006" key="2">
    <source>
        <dbReference type="Google" id="ProtNLM"/>
    </source>
</evidence>
<protein>
    <recommendedName>
        <fullName evidence="2">Signal transduction histidine kinase</fullName>
    </recommendedName>
</protein>
<reference evidence="1" key="1">
    <citation type="submission" date="2016-03" db="EMBL/GenBank/DDBJ databases">
        <authorList>
            <person name="Ploux O."/>
        </authorList>
    </citation>
    <scope>NUCLEOTIDE SEQUENCE</scope>
    <source>
        <strain evidence="1">UC1</strain>
    </source>
</reference>
<gene>
    <name evidence="1" type="ORF">MIPYR_70063</name>
</gene>